<dbReference type="InterPro" id="IPR013216">
    <property type="entry name" value="Methyltransf_11"/>
</dbReference>
<dbReference type="GO" id="GO:0010420">
    <property type="term" value="F:polyprenyldihydroxybenzoate methyltransferase activity"/>
    <property type="evidence" value="ECO:0007669"/>
    <property type="project" value="InterPro"/>
</dbReference>
<dbReference type="GO" id="GO:0032259">
    <property type="term" value="P:methylation"/>
    <property type="evidence" value="ECO:0007669"/>
    <property type="project" value="UniProtKB-KW"/>
</dbReference>
<protein>
    <recommendedName>
        <fullName evidence="5">Methyltransferase type 11 domain-containing protein</fullName>
    </recommendedName>
</protein>
<reference evidence="6" key="1">
    <citation type="submission" date="2018-05" db="EMBL/GenBank/DDBJ databases">
        <authorList>
            <person name="Lanie J.A."/>
            <person name="Ng W.-L."/>
            <person name="Kazmierczak K.M."/>
            <person name="Andrzejewski T.M."/>
            <person name="Davidsen T.M."/>
            <person name="Wayne K.J."/>
            <person name="Tettelin H."/>
            <person name="Glass J.I."/>
            <person name="Rusch D."/>
            <person name="Podicherti R."/>
            <person name="Tsui H.-C.T."/>
            <person name="Winkler M.E."/>
        </authorList>
    </citation>
    <scope>NUCLEOTIDE SEQUENCE</scope>
</reference>
<evidence type="ECO:0000256" key="2">
    <source>
        <dbReference type="ARBA" id="ARBA00022679"/>
    </source>
</evidence>
<evidence type="ECO:0000256" key="1">
    <source>
        <dbReference type="ARBA" id="ARBA00022603"/>
    </source>
</evidence>
<dbReference type="PANTHER" id="PTHR43464">
    <property type="entry name" value="METHYLTRANSFERASE"/>
    <property type="match status" value="1"/>
</dbReference>
<gene>
    <name evidence="6" type="ORF">METZ01_LOCUS297787</name>
</gene>
<evidence type="ECO:0000256" key="3">
    <source>
        <dbReference type="ARBA" id="ARBA00022688"/>
    </source>
</evidence>
<dbReference type="Pfam" id="PF08241">
    <property type="entry name" value="Methyltransf_11"/>
    <property type="match status" value="1"/>
</dbReference>
<dbReference type="InterPro" id="IPR010233">
    <property type="entry name" value="UbiG_MeTrfase"/>
</dbReference>
<keyword evidence="4" id="KW-0949">S-adenosyl-L-methionine</keyword>
<evidence type="ECO:0000259" key="5">
    <source>
        <dbReference type="Pfam" id="PF08241"/>
    </source>
</evidence>
<dbReference type="Gene3D" id="3.40.50.150">
    <property type="entry name" value="Vaccinia Virus protein VP39"/>
    <property type="match status" value="1"/>
</dbReference>
<dbReference type="PANTHER" id="PTHR43464:SF19">
    <property type="entry name" value="UBIQUINONE BIOSYNTHESIS O-METHYLTRANSFERASE, MITOCHONDRIAL"/>
    <property type="match status" value="1"/>
</dbReference>
<organism evidence="6">
    <name type="scientific">marine metagenome</name>
    <dbReference type="NCBI Taxonomy" id="408172"/>
    <lineage>
        <taxon>unclassified sequences</taxon>
        <taxon>metagenomes</taxon>
        <taxon>ecological metagenomes</taxon>
    </lineage>
</organism>
<dbReference type="GO" id="GO:0061542">
    <property type="term" value="F:3-demethylubiquinol 3-O-methyltransferase activity"/>
    <property type="evidence" value="ECO:0007669"/>
    <property type="project" value="InterPro"/>
</dbReference>
<dbReference type="InterPro" id="IPR029063">
    <property type="entry name" value="SAM-dependent_MTases_sf"/>
</dbReference>
<keyword evidence="2" id="KW-0808">Transferase</keyword>
<proteinExistence type="inferred from homology"/>
<dbReference type="AlphaFoldDB" id="A0A382M7K3"/>
<evidence type="ECO:0000256" key="4">
    <source>
        <dbReference type="ARBA" id="ARBA00022691"/>
    </source>
</evidence>
<dbReference type="SUPFAM" id="SSF53335">
    <property type="entry name" value="S-adenosyl-L-methionine-dependent methyltransferases"/>
    <property type="match status" value="1"/>
</dbReference>
<dbReference type="EMBL" id="UINC01091846">
    <property type="protein sequence ID" value="SVC44933.1"/>
    <property type="molecule type" value="Genomic_DNA"/>
</dbReference>
<dbReference type="NCBIfam" id="TIGR01983">
    <property type="entry name" value="UbiG"/>
    <property type="match status" value="1"/>
</dbReference>
<evidence type="ECO:0000313" key="6">
    <source>
        <dbReference type="EMBL" id="SVC44933.1"/>
    </source>
</evidence>
<dbReference type="HAMAP" id="MF_00472">
    <property type="entry name" value="UbiG"/>
    <property type="match status" value="1"/>
</dbReference>
<name>A0A382M7K3_9ZZZZ</name>
<accession>A0A382M7K3</accession>
<keyword evidence="1" id="KW-0489">Methyltransferase</keyword>
<dbReference type="CDD" id="cd02440">
    <property type="entry name" value="AdoMet_MTases"/>
    <property type="match status" value="1"/>
</dbReference>
<feature type="domain" description="Methyltransferase type 11" evidence="5">
    <location>
        <begin position="56"/>
        <end position="152"/>
    </location>
</feature>
<keyword evidence="3" id="KW-0831">Ubiquinone biosynthesis</keyword>
<sequence length="235" mass="26518">MTTFNENIDQDEIDKFNQFAEQWWNTNGDNAALLNLNPLRFKYINDNSSLKAKMCLDVGCGGGILTESLASKADSVVGIDMAENLLKVAENHSKLSKLNNVCYKKISIEEYSKGINKVDILTCMEMLEHVPFPEQIVVACSESVISGGHLFFSTINRNPKSFLMAILGAEYILKIIPKGTHEYDQFIKPSELDQWGRKANLTLKELIGVTYDPFNETFSLSKDVSVNYMMHFIKN</sequence>